<evidence type="ECO:0000256" key="2">
    <source>
        <dbReference type="SAM" id="SignalP"/>
    </source>
</evidence>
<evidence type="ECO:0000256" key="1">
    <source>
        <dbReference type="SAM" id="MobiDB-lite"/>
    </source>
</evidence>
<feature type="compositionally biased region" description="Basic residues" evidence="1">
    <location>
        <begin position="30"/>
        <end position="46"/>
    </location>
</feature>
<evidence type="ECO:0000313" key="3">
    <source>
        <dbReference type="EMBL" id="KAF2747024.1"/>
    </source>
</evidence>
<dbReference type="Proteomes" id="UP000799440">
    <property type="component" value="Unassembled WGS sequence"/>
</dbReference>
<evidence type="ECO:0000313" key="4">
    <source>
        <dbReference type="Proteomes" id="UP000799440"/>
    </source>
</evidence>
<accession>A0A6A6VBC5</accession>
<reference evidence="3" key="1">
    <citation type="journal article" date="2020" name="Stud. Mycol.">
        <title>101 Dothideomycetes genomes: a test case for predicting lifestyles and emergence of pathogens.</title>
        <authorList>
            <person name="Haridas S."/>
            <person name="Albert R."/>
            <person name="Binder M."/>
            <person name="Bloem J."/>
            <person name="Labutti K."/>
            <person name="Salamov A."/>
            <person name="Andreopoulos B."/>
            <person name="Baker S."/>
            <person name="Barry K."/>
            <person name="Bills G."/>
            <person name="Bluhm B."/>
            <person name="Cannon C."/>
            <person name="Castanera R."/>
            <person name="Culley D."/>
            <person name="Daum C."/>
            <person name="Ezra D."/>
            <person name="Gonzalez J."/>
            <person name="Henrissat B."/>
            <person name="Kuo A."/>
            <person name="Liang C."/>
            <person name="Lipzen A."/>
            <person name="Lutzoni F."/>
            <person name="Magnuson J."/>
            <person name="Mondo S."/>
            <person name="Nolan M."/>
            <person name="Ohm R."/>
            <person name="Pangilinan J."/>
            <person name="Park H.-J."/>
            <person name="Ramirez L."/>
            <person name="Alfaro M."/>
            <person name="Sun H."/>
            <person name="Tritt A."/>
            <person name="Yoshinaga Y."/>
            <person name="Zwiers L.-H."/>
            <person name="Turgeon B."/>
            <person name="Goodwin S."/>
            <person name="Spatafora J."/>
            <person name="Crous P."/>
            <person name="Grigoriev I."/>
        </authorList>
    </citation>
    <scope>NUCLEOTIDE SEQUENCE</scope>
    <source>
        <strain evidence="3">CBS 119925</strain>
    </source>
</reference>
<evidence type="ECO:0008006" key="5">
    <source>
        <dbReference type="Google" id="ProtNLM"/>
    </source>
</evidence>
<feature type="chain" id="PRO_5025334218" description="Ubiquitin 3 binding protein But2 C-terminal domain-containing protein" evidence="2">
    <location>
        <begin position="25"/>
        <end position="229"/>
    </location>
</feature>
<keyword evidence="2" id="KW-0732">Signal</keyword>
<name>A0A6A6VBC5_9PLEO</name>
<gene>
    <name evidence="3" type="ORF">M011DRAFT_526417</name>
</gene>
<organism evidence="3 4">
    <name type="scientific">Sporormia fimetaria CBS 119925</name>
    <dbReference type="NCBI Taxonomy" id="1340428"/>
    <lineage>
        <taxon>Eukaryota</taxon>
        <taxon>Fungi</taxon>
        <taxon>Dikarya</taxon>
        <taxon>Ascomycota</taxon>
        <taxon>Pezizomycotina</taxon>
        <taxon>Dothideomycetes</taxon>
        <taxon>Pleosporomycetidae</taxon>
        <taxon>Pleosporales</taxon>
        <taxon>Sporormiaceae</taxon>
        <taxon>Sporormia</taxon>
    </lineage>
</organism>
<protein>
    <recommendedName>
        <fullName evidence="5">Ubiquitin 3 binding protein But2 C-terminal domain-containing protein</fullName>
    </recommendedName>
</protein>
<dbReference type="OrthoDB" id="5422698at2759"/>
<feature type="signal peptide" evidence="2">
    <location>
        <begin position="1"/>
        <end position="24"/>
    </location>
</feature>
<dbReference type="EMBL" id="MU006574">
    <property type="protein sequence ID" value="KAF2747024.1"/>
    <property type="molecule type" value="Genomic_DNA"/>
</dbReference>
<dbReference type="AlphaFoldDB" id="A0A6A6VBC5"/>
<keyword evidence="4" id="KW-1185">Reference proteome</keyword>
<sequence>MLPMIRRVFAVCASLLLVVSFVSAAPHHGRSASRHHGRSASRHHGRSASGHQHPFSSAASARVPVNGHNSAYYTQVPKEEQLFKVRYLVTYPDVPAVNSHISIYLYGHIPSPLPGLSLSTFTLTGNCPTPFTISHTLTDFNRPIARHGSHYGGPLTVGANEILFDQMVMLWPPYEEGSWNCSVEATARLPDQRVLFSFGSEFVLRWPLGEGEAYVPGLFEEGEREGYLV</sequence>
<proteinExistence type="predicted"/>
<feature type="region of interest" description="Disordered" evidence="1">
    <location>
        <begin position="30"/>
        <end position="60"/>
    </location>
</feature>